<feature type="transmembrane region" description="Helical" evidence="7">
    <location>
        <begin position="226"/>
        <end position="248"/>
    </location>
</feature>
<keyword evidence="4 7" id="KW-0812">Transmembrane</keyword>
<keyword evidence="3" id="KW-1003">Cell membrane</keyword>
<feature type="transmembrane region" description="Helical" evidence="7">
    <location>
        <begin position="365"/>
        <end position="384"/>
    </location>
</feature>
<comment type="caution">
    <text evidence="9">The sequence shown here is derived from an EMBL/GenBank/DDBJ whole genome shotgun (WGS) entry which is preliminary data.</text>
</comment>
<dbReference type="CDD" id="cd06173">
    <property type="entry name" value="MFS_MefA_like"/>
    <property type="match status" value="1"/>
</dbReference>
<sequence length="424" mass="45953">MKLEILKNRNFTLLMLGKATSLLGSDMQQFALSLYVLSVTGSATIFASMLAISILPRLLFSPIAGVFGDWFDRKKSIVGLDLLNSLLIGAFAVYYMVQGSLSIPSIYVLVMLLETTEIFFGSAMAAVVPSMVPQEKLFDANALRSMLMSLCTIIAPLLAGVLYGSLGLLGVLLINAVSFFLSAVSEMFIVIPAYHKKPEKINLGNFRKDLLEGWKLVKSHAVVRNIIGLGMILNFCLGSLFSVGLLYIIRETLQGSDLQYGFFASALSFAMLMAPILLGGFARKVNLGKLMVYTFFGVSLIILLMAGIPAPGFRNAFATNEVPFLLLTFLSFLVGMGVTLVNIAIGTLFDTIVPKPLMGRTSSMMNLAVTVAMPLGQLLYGVALDHLSPSWPMIAVGAIMLAAVMYYRKIFLSEGMAEPEKAVI</sequence>
<proteinExistence type="predicted"/>
<feature type="transmembrane region" description="Helical" evidence="7">
    <location>
        <begin position="147"/>
        <end position="166"/>
    </location>
</feature>
<evidence type="ECO:0000256" key="1">
    <source>
        <dbReference type="ARBA" id="ARBA00004651"/>
    </source>
</evidence>
<dbReference type="GO" id="GO:0022857">
    <property type="term" value="F:transmembrane transporter activity"/>
    <property type="evidence" value="ECO:0007669"/>
    <property type="project" value="InterPro"/>
</dbReference>
<feature type="transmembrane region" description="Helical" evidence="7">
    <location>
        <begin position="103"/>
        <end position="127"/>
    </location>
</feature>
<evidence type="ECO:0000313" key="9">
    <source>
        <dbReference type="EMBL" id="MBR0575774.1"/>
    </source>
</evidence>
<dbReference type="Proteomes" id="UP000675379">
    <property type="component" value="Unassembled WGS sequence"/>
</dbReference>
<dbReference type="SUPFAM" id="SSF103473">
    <property type="entry name" value="MFS general substrate transporter"/>
    <property type="match status" value="1"/>
</dbReference>
<dbReference type="PANTHER" id="PTHR43266:SF9">
    <property type="entry name" value="PERMEASE, MAJOR FACILITATOR SUPERFAMILY-RELATED"/>
    <property type="match status" value="1"/>
</dbReference>
<gene>
    <name evidence="9" type="ORF">KCG48_05395</name>
</gene>
<reference evidence="9" key="1">
    <citation type="submission" date="2021-04" db="EMBL/GenBank/DDBJ databases">
        <title>Proteiniclasticum sedimins sp. nov., an obligate anaerobic bacterium isolated from anaerobic sludge.</title>
        <authorList>
            <person name="Liu J."/>
        </authorList>
    </citation>
    <scope>NUCLEOTIDE SEQUENCE</scope>
    <source>
        <strain evidence="9">BAD-10</strain>
    </source>
</reference>
<evidence type="ECO:0000313" key="10">
    <source>
        <dbReference type="Proteomes" id="UP000675379"/>
    </source>
</evidence>
<evidence type="ECO:0000259" key="8">
    <source>
        <dbReference type="PROSITE" id="PS50850"/>
    </source>
</evidence>
<feature type="domain" description="Major facilitator superfamily (MFS) profile" evidence="8">
    <location>
        <begin position="171"/>
        <end position="424"/>
    </location>
</feature>
<dbReference type="Pfam" id="PF07690">
    <property type="entry name" value="MFS_1"/>
    <property type="match status" value="1"/>
</dbReference>
<evidence type="ECO:0000256" key="2">
    <source>
        <dbReference type="ARBA" id="ARBA00022448"/>
    </source>
</evidence>
<keyword evidence="2" id="KW-0813">Transport</keyword>
<evidence type="ECO:0000256" key="6">
    <source>
        <dbReference type="ARBA" id="ARBA00023136"/>
    </source>
</evidence>
<feature type="transmembrane region" description="Helical" evidence="7">
    <location>
        <begin position="322"/>
        <end position="345"/>
    </location>
</feature>
<feature type="transmembrane region" description="Helical" evidence="7">
    <location>
        <begin position="290"/>
        <end position="310"/>
    </location>
</feature>
<keyword evidence="5 7" id="KW-1133">Transmembrane helix</keyword>
<dbReference type="GO" id="GO:0005886">
    <property type="term" value="C:plasma membrane"/>
    <property type="evidence" value="ECO:0007669"/>
    <property type="project" value="UniProtKB-SubCell"/>
</dbReference>
<dbReference type="PROSITE" id="PS50850">
    <property type="entry name" value="MFS"/>
    <property type="match status" value="1"/>
</dbReference>
<evidence type="ECO:0000256" key="7">
    <source>
        <dbReference type="SAM" id="Phobius"/>
    </source>
</evidence>
<name>A0A941HPW0_9CLOT</name>
<protein>
    <submittedName>
        <fullName evidence="9">MFS transporter</fullName>
    </submittedName>
</protein>
<evidence type="ECO:0000256" key="4">
    <source>
        <dbReference type="ARBA" id="ARBA00022692"/>
    </source>
</evidence>
<dbReference type="Gene3D" id="1.20.1250.20">
    <property type="entry name" value="MFS general substrate transporter like domains"/>
    <property type="match status" value="1"/>
</dbReference>
<feature type="transmembrane region" description="Helical" evidence="7">
    <location>
        <begin position="34"/>
        <end position="55"/>
    </location>
</feature>
<keyword evidence="6 7" id="KW-0472">Membrane</keyword>
<dbReference type="InterPro" id="IPR020846">
    <property type="entry name" value="MFS_dom"/>
</dbReference>
<dbReference type="PANTHER" id="PTHR43266">
    <property type="entry name" value="MACROLIDE-EFFLUX PROTEIN"/>
    <property type="match status" value="1"/>
</dbReference>
<feature type="transmembrane region" description="Helical" evidence="7">
    <location>
        <begin position="76"/>
        <end position="97"/>
    </location>
</feature>
<dbReference type="RefSeq" id="WP_211800387.1">
    <property type="nucleotide sequence ID" value="NZ_JAGSCS010000005.1"/>
</dbReference>
<evidence type="ECO:0000256" key="3">
    <source>
        <dbReference type="ARBA" id="ARBA00022475"/>
    </source>
</evidence>
<feature type="transmembrane region" description="Helical" evidence="7">
    <location>
        <begin position="390"/>
        <end position="407"/>
    </location>
</feature>
<dbReference type="InterPro" id="IPR011701">
    <property type="entry name" value="MFS"/>
</dbReference>
<organism evidence="9 10">
    <name type="scientific">Proteiniclasticum sediminis</name>
    <dbReference type="NCBI Taxonomy" id="2804028"/>
    <lineage>
        <taxon>Bacteria</taxon>
        <taxon>Bacillati</taxon>
        <taxon>Bacillota</taxon>
        <taxon>Clostridia</taxon>
        <taxon>Eubacteriales</taxon>
        <taxon>Clostridiaceae</taxon>
        <taxon>Proteiniclasticum</taxon>
    </lineage>
</organism>
<dbReference type="EMBL" id="JAGSCS010000005">
    <property type="protein sequence ID" value="MBR0575774.1"/>
    <property type="molecule type" value="Genomic_DNA"/>
</dbReference>
<feature type="transmembrane region" description="Helical" evidence="7">
    <location>
        <begin position="260"/>
        <end position="278"/>
    </location>
</feature>
<evidence type="ECO:0000256" key="5">
    <source>
        <dbReference type="ARBA" id="ARBA00022989"/>
    </source>
</evidence>
<dbReference type="InterPro" id="IPR036259">
    <property type="entry name" value="MFS_trans_sf"/>
</dbReference>
<keyword evidence="10" id="KW-1185">Reference proteome</keyword>
<dbReference type="AlphaFoldDB" id="A0A941HPW0"/>
<comment type="subcellular location">
    <subcellularLocation>
        <location evidence="1">Cell membrane</location>
        <topology evidence="1">Multi-pass membrane protein</topology>
    </subcellularLocation>
</comment>
<accession>A0A941HPW0</accession>